<dbReference type="InterPro" id="IPR011010">
    <property type="entry name" value="DNA_brk_join_enz"/>
</dbReference>
<dbReference type="SUPFAM" id="SSF56349">
    <property type="entry name" value="DNA breaking-rejoining enzymes"/>
    <property type="match status" value="1"/>
</dbReference>
<dbReference type="Gene3D" id="1.10.150.130">
    <property type="match status" value="1"/>
</dbReference>
<feature type="domain" description="Core-binding (CB)" evidence="8">
    <location>
        <begin position="74"/>
        <end position="157"/>
    </location>
</feature>
<dbReference type="PROSITE" id="PS51898">
    <property type="entry name" value="TYR_RECOMBINASE"/>
    <property type="match status" value="1"/>
</dbReference>
<comment type="caution">
    <text evidence="9">The sequence shown here is derived from an EMBL/GenBank/DDBJ whole genome shotgun (WGS) entry which is preliminary data.</text>
</comment>
<dbReference type="InterPro" id="IPR044068">
    <property type="entry name" value="CB"/>
</dbReference>
<evidence type="ECO:0000256" key="2">
    <source>
        <dbReference type="ARBA" id="ARBA00022908"/>
    </source>
</evidence>
<dbReference type="InterPro" id="IPR002104">
    <property type="entry name" value="Integrase_catalytic"/>
</dbReference>
<keyword evidence="2" id="KW-0229">DNA integration</keyword>
<proteinExistence type="inferred from homology"/>
<feature type="region of interest" description="Disordered" evidence="6">
    <location>
        <begin position="1"/>
        <end position="25"/>
    </location>
</feature>
<dbReference type="InterPro" id="IPR010998">
    <property type="entry name" value="Integrase_recombinase_N"/>
</dbReference>
<protein>
    <submittedName>
        <fullName evidence="9">Site-specific integrase</fullName>
    </submittedName>
</protein>
<dbReference type="Gene3D" id="1.10.443.10">
    <property type="entry name" value="Intergrase catalytic core"/>
    <property type="match status" value="1"/>
</dbReference>
<evidence type="ECO:0000256" key="5">
    <source>
        <dbReference type="PROSITE-ProRule" id="PRU01248"/>
    </source>
</evidence>
<dbReference type="EMBL" id="BNJJ01000021">
    <property type="protein sequence ID" value="GHO88054.1"/>
    <property type="molecule type" value="Genomic_DNA"/>
</dbReference>
<evidence type="ECO:0000256" key="6">
    <source>
        <dbReference type="SAM" id="MobiDB-lite"/>
    </source>
</evidence>
<reference evidence="9 10" key="1">
    <citation type="journal article" date="2021" name="Int. J. Syst. Evol. Microbiol.">
        <title>Reticulibacter mediterranei gen. nov., sp. nov., within the new family Reticulibacteraceae fam. nov., and Ktedonospora formicarum gen. nov., sp. nov., Ktedonobacter robiniae sp. nov., Dictyobacter formicarum sp. nov. and Dictyobacter arantiisoli sp. nov., belonging to the class Ktedonobacteria.</title>
        <authorList>
            <person name="Yabe S."/>
            <person name="Zheng Y."/>
            <person name="Wang C.M."/>
            <person name="Sakai Y."/>
            <person name="Abe K."/>
            <person name="Yokota A."/>
            <person name="Donadio S."/>
            <person name="Cavaletti L."/>
            <person name="Monciardini P."/>
        </authorList>
    </citation>
    <scope>NUCLEOTIDE SEQUENCE [LARGE SCALE GENOMIC DNA]</scope>
    <source>
        <strain evidence="9 10">SOSP1-9</strain>
    </source>
</reference>
<feature type="domain" description="Tyr recombinase" evidence="7">
    <location>
        <begin position="178"/>
        <end position="376"/>
    </location>
</feature>
<evidence type="ECO:0000313" key="9">
    <source>
        <dbReference type="EMBL" id="GHO88054.1"/>
    </source>
</evidence>
<dbReference type="PROSITE" id="PS51900">
    <property type="entry name" value="CB"/>
    <property type="match status" value="1"/>
</dbReference>
<evidence type="ECO:0000259" key="7">
    <source>
        <dbReference type="PROSITE" id="PS51898"/>
    </source>
</evidence>
<dbReference type="InterPro" id="IPR050090">
    <property type="entry name" value="Tyrosine_recombinase_XerCD"/>
</dbReference>
<sequence>MPRSKKQVGRRVYGTGSVYQRKGRKKHPWVATFVEEDTGKRRYIQADSEKEANDLLQKALYDQKHGTLATGPRQTVKQYLEYWLEDVHKVAIKLTSYTLYRRNFNKHIIPTVGQIQLQKLRPNHVQALLAKKQQEGQSPQSIRLIHRQLNAALNDAVKWNYISKNPCKGVELPRNRPLEIHYLTMEQAQALLEAAKRTQLECLLAMAITTGMRKGELLALHWKDVDLEARRLKVRYTVMPLTSYGYVETEPKTDSSKRTIMLPAFVIDVLKQHRAALLEQRLQAGTQWEEKGLVFPNATGNYTNPSTLHKHFKKLLKDASLPDMRFHDLRHSAATLLLCMGIPAKVVQEILGHSDIKMTMNVYSHVLPAMHQEVVDKMDNLFGKQH</sequence>
<evidence type="ECO:0000259" key="8">
    <source>
        <dbReference type="PROSITE" id="PS51900"/>
    </source>
</evidence>
<evidence type="ECO:0000256" key="3">
    <source>
        <dbReference type="ARBA" id="ARBA00023125"/>
    </source>
</evidence>
<organism evidence="9 10">
    <name type="scientific">Dictyobacter formicarum</name>
    <dbReference type="NCBI Taxonomy" id="2778368"/>
    <lineage>
        <taxon>Bacteria</taxon>
        <taxon>Bacillati</taxon>
        <taxon>Chloroflexota</taxon>
        <taxon>Ktedonobacteria</taxon>
        <taxon>Ktedonobacterales</taxon>
        <taxon>Dictyobacteraceae</taxon>
        <taxon>Dictyobacter</taxon>
    </lineage>
</organism>
<dbReference type="Pfam" id="PF14659">
    <property type="entry name" value="Phage_int_SAM_3"/>
    <property type="match status" value="1"/>
</dbReference>
<name>A0ABQ3VQR9_9CHLR</name>
<dbReference type="InterPro" id="IPR004107">
    <property type="entry name" value="Integrase_SAM-like_N"/>
</dbReference>
<dbReference type="PANTHER" id="PTHR30349:SF41">
    <property type="entry name" value="INTEGRASE_RECOMBINASE PROTEIN MJ0367-RELATED"/>
    <property type="match status" value="1"/>
</dbReference>
<dbReference type="InterPro" id="IPR013762">
    <property type="entry name" value="Integrase-like_cat_sf"/>
</dbReference>
<dbReference type="PANTHER" id="PTHR30349">
    <property type="entry name" value="PHAGE INTEGRASE-RELATED"/>
    <property type="match status" value="1"/>
</dbReference>
<evidence type="ECO:0000256" key="4">
    <source>
        <dbReference type="ARBA" id="ARBA00023172"/>
    </source>
</evidence>
<comment type="similarity">
    <text evidence="1">Belongs to the 'phage' integrase family.</text>
</comment>
<accession>A0ABQ3VQR9</accession>
<dbReference type="CDD" id="cd01189">
    <property type="entry name" value="INT_ICEBs1_C_like"/>
    <property type="match status" value="1"/>
</dbReference>
<keyword evidence="4" id="KW-0233">DNA recombination</keyword>
<keyword evidence="3 5" id="KW-0238">DNA-binding</keyword>
<gene>
    <name evidence="9" type="ORF">KSZ_60600</name>
</gene>
<dbReference type="Proteomes" id="UP000635565">
    <property type="component" value="Unassembled WGS sequence"/>
</dbReference>
<dbReference type="RefSeq" id="WP_201365603.1">
    <property type="nucleotide sequence ID" value="NZ_BNJJ01000021.1"/>
</dbReference>
<dbReference type="Pfam" id="PF00589">
    <property type="entry name" value="Phage_integrase"/>
    <property type="match status" value="1"/>
</dbReference>
<keyword evidence="10" id="KW-1185">Reference proteome</keyword>
<evidence type="ECO:0000313" key="10">
    <source>
        <dbReference type="Proteomes" id="UP000635565"/>
    </source>
</evidence>
<evidence type="ECO:0000256" key="1">
    <source>
        <dbReference type="ARBA" id="ARBA00008857"/>
    </source>
</evidence>